<gene>
    <name evidence="7" type="ordered locus">Mpal_0666</name>
</gene>
<protein>
    <submittedName>
        <fullName evidence="7">Pyridine nucleotide-disulphide oxidoreductase dimerisation region</fullName>
    </submittedName>
</protein>
<dbReference type="InterPro" id="IPR036188">
    <property type="entry name" value="FAD/NAD-bd_sf"/>
</dbReference>
<organism evidence="7 8">
    <name type="scientific">Methanosphaerula palustris (strain ATCC BAA-1556 / DSM 19958 / E1-9c)</name>
    <dbReference type="NCBI Taxonomy" id="521011"/>
    <lineage>
        <taxon>Archaea</taxon>
        <taxon>Methanobacteriati</taxon>
        <taxon>Methanobacteriota</taxon>
        <taxon>Stenosarchaea group</taxon>
        <taxon>Methanomicrobia</taxon>
        <taxon>Methanomicrobiales</taxon>
        <taxon>Methanoregulaceae</taxon>
        <taxon>Methanosphaerula</taxon>
    </lineage>
</organism>
<dbReference type="PIRSF" id="PIRSF000350">
    <property type="entry name" value="Mercury_reductase_MerA"/>
    <property type="match status" value="1"/>
</dbReference>
<dbReference type="InterPro" id="IPR004099">
    <property type="entry name" value="Pyr_nucl-diS_OxRdtase_dimer"/>
</dbReference>
<dbReference type="Proteomes" id="UP000002457">
    <property type="component" value="Chromosome"/>
</dbReference>
<dbReference type="InterPro" id="IPR001100">
    <property type="entry name" value="Pyr_nuc-diS_OxRdtase"/>
</dbReference>
<evidence type="ECO:0000313" key="7">
    <source>
        <dbReference type="EMBL" id="ACL16034.1"/>
    </source>
</evidence>
<evidence type="ECO:0000256" key="4">
    <source>
        <dbReference type="SAM" id="Phobius"/>
    </source>
</evidence>
<evidence type="ECO:0000259" key="6">
    <source>
        <dbReference type="Pfam" id="PF07992"/>
    </source>
</evidence>
<dbReference type="InterPro" id="IPR016156">
    <property type="entry name" value="FAD/NAD-linked_Rdtase_dimer_sf"/>
</dbReference>
<feature type="transmembrane region" description="Helical" evidence="4">
    <location>
        <begin position="176"/>
        <end position="202"/>
    </location>
</feature>
<keyword evidence="8" id="KW-1185">Reference proteome</keyword>
<dbReference type="PANTHER" id="PTHR43014">
    <property type="entry name" value="MERCURIC REDUCTASE"/>
    <property type="match status" value="1"/>
</dbReference>
<dbReference type="STRING" id="521011.Mpal_0666"/>
<dbReference type="PANTHER" id="PTHR43014:SF5">
    <property type="entry name" value="GLUTATHIONE REDUCTASE (NADPH)"/>
    <property type="match status" value="1"/>
</dbReference>
<dbReference type="AlphaFoldDB" id="B8GFI6"/>
<dbReference type="SUPFAM" id="SSF55424">
    <property type="entry name" value="FAD/NAD-linked reductases, dimerisation (C-terminal) domain"/>
    <property type="match status" value="1"/>
</dbReference>
<dbReference type="OrthoDB" id="27922at2157"/>
<dbReference type="EMBL" id="CP001338">
    <property type="protein sequence ID" value="ACL16034.1"/>
    <property type="molecule type" value="Genomic_DNA"/>
</dbReference>
<keyword evidence="4" id="KW-0812">Transmembrane</keyword>
<evidence type="ECO:0000256" key="1">
    <source>
        <dbReference type="ARBA" id="ARBA00007532"/>
    </source>
</evidence>
<dbReference type="GO" id="GO:0016491">
    <property type="term" value="F:oxidoreductase activity"/>
    <property type="evidence" value="ECO:0007669"/>
    <property type="project" value="InterPro"/>
</dbReference>
<evidence type="ECO:0000256" key="2">
    <source>
        <dbReference type="ARBA" id="ARBA00022630"/>
    </source>
</evidence>
<evidence type="ECO:0000313" key="8">
    <source>
        <dbReference type="Proteomes" id="UP000002457"/>
    </source>
</evidence>
<dbReference type="HOGENOM" id="CLU_016755_2_0_2"/>
<dbReference type="PRINTS" id="PR00368">
    <property type="entry name" value="FADPNR"/>
</dbReference>
<name>B8GFI6_METPE</name>
<accession>B8GFI6</accession>
<comment type="similarity">
    <text evidence="1">Belongs to the class-I pyridine nucleotide-disulfide oxidoreductase family.</text>
</comment>
<dbReference type="Gene3D" id="3.30.390.30">
    <property type="match status" value="1"/>
</dbReference>
<feature type="domain" description="Pyridine nucleotide-disulphide oxidoreductase dimerisation" evidence="5">
    <location>
        <begin position="343"/>
        <end position="444"/>
    </location>
</feature>
<proteinExistence type="inferred from homology"/>
<dbReference type="Pfam" id="PF07992">
    <property type="entry name" value="Pyr_redox_2"/>
    <property type="match status" value="1"/>
</dbReference>
<keyword evidence="3" id="KW-0274">FAD</keyword>
<dbReference type="SUPFAM" id="SSF51905">
    <property type="entry name" value="FAD/NAD(P)-binding domain"/>
    <property type="match status" value="1"/>
</dbReference>
<feature type="domain" description="FAD/NAD(P)-binding" evidence="6">
    <location>
        <begin position="13"/>
        <end position="323"/>
    </location>
</feature>
<dbReference type="InterPro" id="IPR023753">
    <property type="entry name" value="FAD/NAD-binding_dom"/>
</dbReference>
<dbReference type="KEGG" id="mpl:Mpal_0666"/>
<evidence type="ECO:0000259" key="5">
    <source>
        <dbReference type="Pfam" id="PF02852"/>
    </source>
</evidence>
<reference evidence="7 8" key="1">
    <citation type="journal article" date="2015" name="Genome Announc.">
        <title>Complete Genome Sequence of Methanosphaerula palustris E1-9CT, a Hydrogenotrophic Methanogen Isolated from a Minerotrophic Fen Peatland.</title>
        <authorList>
            <person name="Cadillo-Quiroz H."/>
            <person name="Browne P."/>
            <person name="Kyrpides N."/>
            <person name="Woyke T."/>
            <person name="Goodwin L."/>
            <person name="Detter C."/>
            <person name="Yavitt J.B."/>
            <person name="Zinder S.H."/>
        </authorList>
    </citation>
    <scope>NUCLEOTIDE SEQUENCE [LARGE SCALE GENOMIC DNA]</scope>
    <source>
        <strain evidence="8">ATCC BAA-1556 / DSM 19958 / E1-9c</strain>
    </source>
</reference>
<dbReference type="Pfam" id="PF02852">
    <property type="entry name" value="Pyr_redox_dim"/>
    <property type="match status" value="1"/>
</dbReference>
<dbReference type="Gene3D" id="3.50.50.60">
    <property type="entry name" value="FAD/NAD(P)-binding domain"/>
    <property type="match status" value="2"/>
</dbReference>
<keyword evidence="4" id="KW-1133">Transmembrane helix</keyword>
<dbReference type="RefSeq" id="WP_012617353.1">
    <property type="nucleotide sequence ID" value="NC_011832.1"/>
</dbReference>
<sequence>MTEENDAKGSKHYDLMVIGTGEAGPTIARRCRREGWSVAITDERSYGGTCGQRGCVPKKVLNGVAETVDRARRLKGDGIGGECHIEWADLIQFKRRFTGPVEARRTATLAKDGIVCLHGQARFTGRNELKVGDERVTARFIGIATGAVPLKLSIPGEELVATSDDFLAMESLPKRILFIGGGLISFEFGFIAAAAGASVTILHRSERLLKGFDPFLVGLLVESCREMGICIETDMPVSAVEQAGGHLRVLSRDRIFEADMIVHGAGRVPNTAGLDLARGGVTTDRKGIVVNPYLQSVSNPSVYVAGDANPRGRPLSPVASRDGKSVAENILHGNTVVPDYSAVPTAVFTAPVLAAVGLGEEEATMRDIPVTVYRADTRDWYTTRRLELGRSGYTVLTDSPKGRILGAHLLGYNADEMINVFALAIRRGLTLADLQEMDWAYPTAIHDINRIR</sequence>
<evidence type="ECO:0000256" key="3">
    <source>
        <dbReference type="ARBA" id="ARBA00022827"/>
    </source>
</evidence>
<dbReference type="PRINTS" id="PR00411">
    <property type="entry name" value="PNDRDTASEI"/>
</dbReference>
<keyword evidence="2" id="KW-0285">Flavoprotein</keyword>
<keyword evidence="4" id="KW-0472">Membrane</keyword>
<dbReference type="eggNOG" id="arCOG01068">
    <property type="taxonomic scope" value="Archaea"/>
</dbReference>
<dbReference type="GeneID" id="7271810"/>